<dbReference type="PANTHER" id="PTHR15137">
    <property type="entry name" value="TRANSCRIPTION INITIATION FACTOR TFIID"/>
    <property type="match status" value="1"/>
</dbReference>
<dbReference type="GO" id="GO:0003682">
    <property type="term" value="F:chromatin binding"/>
    <property type="evidence" value="ECO:0007669"/>
    <property type="project" value="TreeGrafter"/>
</dbReference>
<dbReference type="GO" id="GO:0006367">
    <property type="term" value="P:transcription initiation at RNA polymerase II promoter"/>
    <property type="evidence" value="ECO:0007669"/>
    <property type="project" value="TreeGrafter"/>
</dbReference>
<dbReference type="AlphaFoldDB" id="A0A812QAG5"/>
<accession>A0A812QAG5</accession>
<dbReference type="EMBL" id="CAJNJA010016598">
    <property type="protein sequence ID" value="CAE7384195.1"/>
    <property type="molecule type" value="Genomic_DNA"/>
</dbReference>
<dbReference type="SUPFAM" id="SSF55486">
    <property type="entry name" value="Metalloproteases ('zincins'), catalytic domain"/>
    <property type="match status" value="1"/>
</dbReference>
<dbReference type="GO" id="GO:0000976">
    <property type="term" value="F:transcription cis-regulatory region binding"/>
    <property type="evidence" value="ECO:0007669"/>
    <property type="project" value="TreeGrafter"/>
</dbReference>
<dbReference type="OrthoDB" id="167398at2759"/>
<dbReference type="GO" id="GO:0005669">
    <property type="term" value="C:transcription factor TFIID complex"/>
    <property type="evidence" value="ECO:0007669"/>
    <property type="project" value="InterPro"/>
</dbReference>
<dbReference type="PANTHER" id="PTHR15137:SF9">
    <property type="entry name" value="TRANSCRIPTION INITIATION FACTOR TFIID SUBUNIT 2"/>
    <property type="match status" value="1"/>
</dbReference>
<name>A0A812QAG5_9DINO</name>
<evidence type="ECO:0000313" key="2">
    <source>
        <dbReference type="Proteomes" id="UP000601435"/>
    </source>
</evidence>
<evidence type="ECO:0000313" key="1">
    <source>
        <dbReference type="EMBL" id="CAE7384195.1"/>
    </source>
</evidence>
<dbReference type="InterPro" id="IPR037813">
    <property type="entry name" value="TAF2"/>
</dbReference>
<sequence>MLCSQSRLVRQRIVAEVDFTCRELRGLTVFEFHERDVGENEGHEVLVHFPAHSGSCRARICCSHRSACPPKAEDEAELKEHKVCSSWKSAADDCDTEPLASLAKIGAPSWTEVDSDENAVQVSGLEDLLSWQTGSVQVLALHLGGILDFASEDLDETLTSVEIAVQWVIEGQWLRPETCCNHFIRLPVHPRDAGGVSDGIGGSGEGETSADMDFFLAGHMRSCPSWFPTCELKEKRGQPPCPMELHLSVRSRRSLQAVTSGRLVESVASKDDVTCFKYLEACPLAPHDVPLVVGPLAEEVYDKGRLMAPLGFQALLPQAARGAGATLRGVEEALSRALPLAACTSLFLPLPHLRPAAAPRLADAKSLGKAAASWDARPFGSSLPCFDIHGGIHFFDLSLLTSSCPTLCSAVLRPLQAYAFATAWFGISVRLEADEHAWLFHGLCRLLSDSSLIHTWPSGLAEAEIAAKLREEGQLWHAQVEAGRDEQPLAVANAVKEPTPFSPGSFAQLLGPVRELKAYLACHELCRRLDWDNFHIRLAAIWGKTATRCLTTTQFLELVGGVDKDFASQWIYGLGCPVVRVGWFYNQALHRLELSASQLPLEPTPLQKPPPLSHLTRRAGKTGVGFGYLGHASTAAAAQVSSDPREAQKVPFKYWTGTLVLDIYGRGSQTPGRVEIELTSPDEVRTTSLLPPGVDQPALGRQEAELPSGLAFLVVGPQRTQWPLVRLEIAQPLEFWEGMLRSSAAPAAEADAAKAIGDLLEAGQLPTGAAMSTLLQALSIPLKDEGWHEITCVECALTLCRWASKLQKGSALRSSLFRPLHEFFKSSRAAWQADTGMARVRMQVARCLQGRTFRALELWRHCLPLELCYESSREDPLSIACLEIQRDVPHNSRSDVSGAIVKRLRLESALPSEGHHLAAAAIRILLALCARGQAEAAQPWDDFLVEVPSNKGPSPLRSAYAKAWGVLGPAPSYLEAFAEAPSGGFRWSRAVRREACAATCQCAEAGEALEALSRVLDGDSSDAGGEQLQRAVWAGEASHGLAGSFGEAPCSVASLTARQPIDDFGVGFEAEVAETAEAADGGCSLRCDPLLPFVDVARPGMITAKGEASQNSQKARRKAPAEGAFWKTPGLFADIEPSHPQHATIAALKTPPAKAARVGDHGEATRAVTL</sequence>
<organism evidence="1 2">
    <name type="scientific">Symbiodinium necroappetens</name>
    <dbReference type="NCBI Taxonomy" id="1628268"/>
    <lineage>
        <taxon>Eukaryota</taxon>
        <taxon>Sar</taxon>
        <taxon>Alveolata</taxon>
        <taxon>Dinophyceae</taxon>
        <taxon>Suessiales</taxon>
        <taxon>Symbiodiniaceae</taxon>
        <taxon>Symbiodinium</taxon>
    </lineage>
</organism>
<keyword evidence="2" id="KW-1185">Reference proteome</keyword>
<gene>
    <name evidence="1" type="primary">TAF2</name>
    <name evidence="1" type="ORF">SNEC2469_LOCUS10404</name>
</gene>
<reference evidence="1" key="1">
    <citation type="submission" date="2021-02" db="EMBL/GenBank/DDBJ databases">
        <authorList>
            <person name="Dougan E. K."/>
            <person name="Rhodes N."/>
            <person name="Thang M."/>
            <person name="Chan C."/>
        </authorList>
    </citation>
    <scope>NUCLEOTIDE SEQUENCE</scope>
</reference>
<protein>
    <submittedName>
        <fullName evidence="1">TAF2 protein</fullName>
    </submittedName>
</protein>
<dbReference type="Proteomes" id="UP000601435">
    <property type="component" value="Unassembled WGS sequence"/>
</dbReference>
<dbReference type="GO" id="GO:0016251">
    <property type="term" value="F:RNA polymerase II general transcription initiation factor activity"/>
    <property type="evidence" value="ECO:0007669"/>
    <property type="project" value="TreeGrafter"/>
</dbReference>
<comment type="caution">
    <text evidence="1">The sequence shown here is derived from an EMBL/GenBank/DDBJ whole genome shotgun (WGS) entry which is preliminary data.</text>
</comment>
<proteinExistence type="predicted"/>